<feature type="transmembrane region" description="Helical" evidence="2">
    <location>
        <begin position="357"/>
        <end position="377"/>
    </location>
</feature>
<feature type="region of interest" description="Disordered" evidence="1">
    <location>
        <begin position="1"/>
        <end position="74"/>
    </location>
</feature>
<dbReference type="Proteomes" id="UP001237156">
    <property type="component" value="Unassembled WGS sequence"/>
</dbReference>
<evidence type="ECO:0000313" key="3">
    <source>
        <dbReference type="EMBL" id="MDG9700439.1"/>
    </source>
</evidence>
<organism evidence="3 4">
    <name type="scientific">Ottowia cancrivicina</name>
    <dbReference type="NCBI Taxonomy" id="3040346"/>
    <lineage>
        <taxon>Bacteria</taxon>
        <taxon>Pseudomonadati</taxon>
        <taxon>Pseudomonadota</taxon>
        <taxon>Betaproteobacteria</taxon>
        <taxon>Burkholderiales</taxon>
        <taxon>Comamonadaceae</taxon>
        <taxon>Ottowia</taxon>
    </lineage>
</organism>
<keyword evidence="4" id="KW-1185">Reference proteome</keyword>
<comment type="caution">
    <text evidence="3">The sequence shown here is derived from an EMBL/GenBank/DDBJ whole genome shotgun (WGS) entry which is preliminary data.</text>
</comment>
<dbReference type="AlphaFoldDB" id="A0AAW6RJT5"/>
<dbReference type="Pfam" id="PF05940">
    <property type="entry name" value="NnrS"/>
    <property type="match status" value="1"/>
</dbReference>
<gene>
    <name evidence="3" type="ORF">QB898_12085</name>
</gene>
<feature type="transmembrane region" description="Helical" evidence="2">
    <location>
        <begin position="423"/>
        <end position="446"/>
    </location>
</feature>
<sequence>MTTPPHTPDSPASAAAENSPTPVPAPAAAPASGAPQAPVGQTPASGAAPAGKPMSIPVRAAAPGAGGKPKAVKPPPVTGPWRFATLLIAPHRLGFFSAMVVLVAASFWWLAVQADRSFGALGLSATLAPITTHAAVMVFGFMPLFFSGFLFTAGPRWLGVPPHKPTQTAPCVVLQMAGWLLWLAGAHTHAGVALAGMALALAGLAWMVALFWQLIFASQEEDRVHGKTVGYGGIVGVLSLGGALLALLAQRQDLALLLVRTGLWGFIVVTYVAVAHRMIPFFTSNVLPMIQIWRPFWVLWLMLAVCAWQVLALWVQALLAPGAWWTALALALEAAAGGVLLWLAIVWGLVQSLKIRLLAMLHVGFVWLGLTMAYGALARGLLLFLGHDVLGLGPLHLLAMGFLGSIMLAMVTRVSCGHSGRALVADSSVWTLFWVFQLAVIIRTVAAIDSAPIWLMFVTALIWTAVMTIWSLRFGNWYGRPRSDGKPG</sequence>
<feature type="transmembrane region" description="Helical" evidence="2">
    <location>
        <begin position="254"/>
        <end position="275"/>
    </location>
</feature>
<keyword evidence="2" id="KW-0472">Membrane</keyword>
<feature type="transmembrane region" description="Helical" evidence="2">
    <location>
        <begin position="296"/>
        <end position="317"/>
    </location>
</feature>
<proteinExistence type="predicted"/>
<keyword evidence="2" id="KW-0812">Transmembrane</keyword>
<feature type="transmembrane region" description="Helical" evidence="2">
    <location>
        <begin position="389"/>
        <end position="411"/>
    </location>
</feature>
<feature type="transmembrane region" description="Helical" evidence="2">
    <location>
        <begin position="228"/>
        <end position="248"/>
    </location>
</feature>
<name>A0AAW6RJT5_9BURK</name>
<protein>
    <submittedName>
        <fullName evidence="3">NnrS family protein</fullName>
    </submittedName>
</protein>
<dbReference type="EMBL" id="JARVII010000036">
    <property type="protein sequence ID" value="MDG9700439.1"/>
    <property type="molecule type" value="Genomic_DNA"/>
</dbReference>
<feature type="compositionally biased region" description="Low complexity" evidence="1">
    <location>
        <begin position="28"/>
        <end position="41"/>
    </location>
</feature>
<dbReference type="InterPro" id="IPR010266">
    <property type="entry name" value="NnrS"/>
</dbReference>
<feature type="transmembrane region" description="Helical" evidence="2">
    <location>
        <begin position="93"/>
        <end position="112"/>
    </location>
</feature>
<evidence type="ECO:0000313" key="4">
    <source>
        <dbReference type="Proteomes" id="UP001237156"/>
    </source>
</evidence>
<keyword evidence="2" id="KW-1133">Transmembrane helix</keyword>
<accession>A0AAW6RJT5</accession>
<feature type="transmembrane region" description="Helical" evidence="2">
    <location>
        <begin position="323"/>
        <end position="350"/>
    </location>
</feature>
<evidence type="ECO:0000256" key="1">
    <source>
        <dbReference type="SAM" id="MobiDB-lite"/>
    </source>
</evidence>
<reference evidence="3 4" key="1">
    <citation type="submission" date="2023-04" db="EMBL/GenBank/DDBJ databases">
        <title>Ottowia paracancer sp. nov., isolated from human stomach.</title>
        <authorList>
            <person name="Song Y."/>
        </authorList>
    </citation>
    <scope>NUCLEOTIDE SEQUENCE [LARGE SCALE GENOMIC DNA]</scope>
    <source>
        <strain evidence="3 4">10c7w1</strain>
    </source>
</reference>
<feature type="transmembrane region" description="Helical" evidence="2">
    <location>
        <begin position="190"/>
        <end position="216"/>
    </location>
</feature>
<dbReference type="RefSeq" id="WP_279525160.1">
    <property type="nucleotide sequence ID" value="NZ_JARVII010000036.1"/>
</dbReference>
<evidence type="ECO:0000256" key="2">
    <source>
        <dbReference type="SAM" id="Phobius"/>
    </source>
</evidence>
<feature type="transmembrane region" description="Helical" evidence="2">
    <location>
        <begin position="452"/>
        <end position="472"/>
    </location>
</feature>